<dbReference type="EMBL" id="MNCJ02000331">
    <property type="protein sequence ID" value="KAF5759976.1"/>
    <property type="molecule type" value="Genomic_DNA"/>
</dbReference>
<proteinExistence type="predicted"/>
<evidence type="ECO:0000313" key="2">
    <source>
        <dbReference type="Proteomes" id="UP000215914"/>
    </source>
</evidence>
<reference evidence="1" key="2">
    <citation type="submission" date="2020-06" db="EMBL/GenBank/DDBJ databases">
        <title>Helianthus annuus Genome sequencing and assembly Release 2.</title>
        <authorList>
            <person name="Gouzy J."/>
            <person name="Langlade N."/>
            <person name="Munos S."/>
        </authorList>
    </citation>
    <scope>NUCLEOTIDE SEQUENCE</scope>
    <source>
        <tissue evidence="1">Leaves</tissue>
    </source>
</reference>
<keyword evidence="2" id="KW-1185">Reference proteome</keyword>
<accession>A0A9K3DQX4</accession>
<dbReference type="Proteomes" id="UP000215914">
    <property type="component" value="Unassembled WGS sequence"/>
</dbReference>
<gene>
    <name evidence="1" type="ORF">HanXRQr2_Chr16g0747911</name>
</gene>
<dbReference type="AlphaFoldDB" id="A0A9K3DQX4"/>
<comment type="caution">
    <text evidence="1">The sequence shown here is derived from an EMBL/GenBank/DDBJ whole genome shotgun (WGS) entry which is preliminary data.</text>
</comment>
<sequence length="94" mass="9993">MGLMELGLLPLLLDGDSVELLASRFGVSMDSIESVNGIVPGEPYPIENSSTPALVPSPYSDAIVVVSMQGSCLLRSRFCKTTLNYSLQPTISVC</sequence>
<name>A0A9K3DQX4_HELAN</name>
<reference evidence="1" key="1">
    <citation type="journal article" date="2017" name="Nature">
        <title>The sunflower genome provides insights into oil metabolism, flowering and Asterid evolution.</title>
        <authorList>
            <person name="Badouin H."/>
            <person name="Gouzy J."/>
            <person name="Grassa C.J."/>
            <person name="Murat F."/>
            <person name="Staton S.E."/>
            <person name="Cottret L."/>
            <person name="Lelandais-Briere C."/>
            <person name="Owens G.L."/>
            <person name="Carrere S."/>
            <person name="Mayjonade B."/>
            <person name="Legrand L."/>
            <person name="Gill N."/>
            <person name="Kane N.C."/>
            <person name="Bowers J.E."/>
            <person name="Hubner S."/>
            <person name="Bellec A."/>
            <person name="Berard A."/>
            <person name="Berges H."/>
            <person name="Blanchet N."/>
            <person name="Boniface M.C."/>
            <person name="Brunel D."/>
            <person name="Catrice O."/>
            <person name="Chaidir N."/>
            <person name="Claudel C."/>
            <person name="Donnadieu C."/>
            <person name="Faraut T."/>
            <person name="Fievet G."/>
            <person name="Helmstetter N."/>
            <person name="King M."/>
            <person name="Knapp S.J."/>
            <person name="Lai Z."/>
            <person name="Le Paslier M.C."/>
            <person name="Lippi Y."/>
            <person name="Lorenzon L."/>
            <person name="Mandel J.R."/>
            <person name="Marage G."/>
            <person name="Marchand G."/>
            <person name="Marquand E."/>
            <person name="Bret-Mestries E."/>
            <person name="Morien E."/>
            <person name="Nambeesan S."/>
            <person name="Nguyen T."/>
            <person name="Pegot-Espagnet P."/>
            <person name="Pouilly N."/>
            <person name="Raftis F."/>
            <person name="Sallet E."/>
            <person name="Schiex T."/>
            <person name="Thomas J."/>
            <person name="Vandecasteele C."/>
            <person name="Vares D."/>
            <person name="Vear F."/>
            <person name="Vautrin S."/>
            <person name="Crespi M."/>
            <person name="Mangin B."/>
            <person name="Burke J.M."/>
            <person name="Salse J."/>
            <person name="Munos S."/>
            <person name="Vincourt P."/>
            <person name="Rieseberg L.H."/>
            <person name="Langlade N.B."/>
        </authorList>
    </citation>
    <scope>NUCLEOTIDE SEQUENCE</scope>
    <source>
        <tissue evidence="1">Leaves</tissue>
    </source>
</reference>
<organism evidence="1 2">
    <name type="scientific">Helianthus annuus</name>
    <name type="common">Common sunflower</name>
    <dbReference type="NCBI Taxonomy" id="4232"/>
    <lineage>
        <taxon>Eukaryota</taxon>
        <taxon>Viridiplantae</taxon>
        <taxon>Streptophyta</taxon>
        <taxon>Embryophyta</taxon>
        <taxon>Tracheophyta</taxon>
        <taxon>Spermatophyta</taxon>
        <taxon>Magnoliopsida</taxon>
        <taxon>eudicotyledons</taxon>
        <taxon>Gunneridae</taxon>
        <taxon>Pentapetalae</taxon>
        <taxon>asterids</taxon>
        <taxon>campanulids</taxon>
        <taxon>Asterales</taxon>
        <taxon>Asteraceae</taxon>
        <taxon>Asteroideae</taxon>
        <taxon>Heliantheae alliance</taxon>
        <taxon>Heliantheae</taxon>
        <taxon>Helianthus</taxon>
    </lineage>
</organism>
<evidence type="ECO:0000313" key="1">
    <source>
        <dbReference type="EMBL" id="KAF5759976.1"/>
    </source>
</evidence>
<evidence type="ECO:0008006" key="3">
    <source>
        <dbReference type="Google" id="ProtNLM"/>
    </source>
</evidence>
<protein>
    <recommendedName>
        <fullName evidence="3">LysM domain-containing protein</fullName>
    </recommendedName>
</protein>
<dbReference type="Gramene" id="mRNA:HanXRQr2_Chr16g0747911">
    <property type="protein sequence ID" value="mRNA:HanXRQr2_Chr16g0747911"/>
    <property type="gene ID" value="HanXRQr2_Chr16g0747911"/>
</dbReference>